<comment type="caution">
    <text evidence="2">The sequence shown here is derived from an EMBL/GenBank/DDBJ whole genome shotgun (WGS) entry which is preliminary data.</text>
</comment>
<protein>
    <recommendedName>
        <fullName evidence="1">START domain-containing protein</fullName>
    </recommendedName>
</protein>
<proteinExistence type="predicted"/>
<evidence type="ECO:0000259" key="1">
    <source>
        <dbReference type="PROSITE" id="PS50848"/>
    </source>
</evidence>
<dbReference type="OrthoDB" id="49149at2759"/>
<reference evidence="2" key="1">
    <citation type="submission" date="2020-06" db="EMBL/GenBank/DDBJ databases">
        <authorList>
            <consortium name="Plant Systems Biology data submission"/>
        </authorList>
    </citation>
    <scope>NUCLEOTIDE SEQUENCE</scope>
    <source>
        <strain evidence="2">D6</strain>
    </source>
</reference>
<dbReference type="Proteomes" id="UP001153069">
    <property type="component" value="Unassembled WGS sequence"/>
</dbReference>
<dbReference type="EMBL" id="CAICTM010000207">
    <property type="protein sequence ID" value="CAB9504779.1"/>
    <property type="molecule type" value="Genomic_DNA"/>
</dbReference>
<gene>
    <name evidence="2" type="ORF">SEMRO_208_G087110.1</name>
</gene>
<organism evidence="2 3">
    <name type="scientific">Seminavis robusta</name>
    <dbReference type="NCBI Taxonomy" id="568900"/>
    <lineage>
        <taxon>Eukaryota</taxon>
        <taxon>Sar</taxon>
        <taxon>Stramenopiles</taxon>
        <taxon>Ochrophyta</taxon>
        <taxon>Bacillariophyta</taxon>
        <taxon>Bacillariophyceae</taxon>
        <taxon>Bacillariophycidae</taxon>
        <taxon>Naviculales</taxon>
        <taxon>Naviculaceae</taxon>
        <taxon>Seminavis</taxon>
    </lineage>
</organism>
<feature type="domain" description="START" evidence="1">
    <location>
        <begin position="186"/>
        <end position="387"/>
    </location>
</feature>
<dbReference type="SUPFAM" id="SSF55961">
    <property type="entry name" value="Bet v1-like"/>
    <property type="match status" value="1"/>
</dbReference>
<dbReference type="Gene3D" id="3.30.530.20">
    <property type="match status" value="1"/>
</dbReference>
<name>A0A9N8DQ39_9STRA</name>
<dbReference type="PROSITE" id="PS50848">
    <property type="entry name" value="START"/>
    <property type="match status" value="1"/>
</dbReference>
<dbReference type="InterPro" id="IPR023393">
    <property type="entry name" value="START-like_dom_sf"/>
</dbReference>
<evidence type="ECO:0000313" key="2">
    <source>
        <dbReference type="EMBL" id="CAB9504779.1"/>
    </source>
</evidence>
<keyword evidence="3" id="KW-1185">Reference proteome</keyword>
<dbReference type="GO" id="GO:0008289">
    <property type="term" value="F:lipid binding"/>
    <property type="evidence" value="ECO:0007669"/>
    <property type="project" value="InterPro"/>
</dbReference>
<sequence length="387" mass="42911">MTIAAVAALLPTDVVKTGESISLDWNNMLSLSDNVKGCLVEATEEKKQEIKEDEEKLSPKDVALGRQECCAFMRVHDMDIPKELQMNGRDVASLTLHRAMHSQAGRRGPERNATASMFFVDMDLKLILDQLVQLGLAEATEDSSRYSPGRETANALKRRSIQVDPNWPVRPWHAANPRNLREVLIWNGMVRRGAQGFGNEWPIVKARGIIPAPPRNVAEFLWDSKNVHKYNNMSQGRRDGIIFQEGIDTPANESIYGFPGSAKVFKSYNKIKMVPRTVELVSILHARALEPPLAAPGTYIIVNRSIWESDMGQQERRTNANDNNQLIRSEILLGVQLLRPLNGGKACEITTIAHAVAPGVNKMVAKAAANVSAAKILRDIQAHASQM</sequence>
<evidence type="ECO:0000313" key="3">
    <source>
        <dbReference type="Proteomes" id="UP001153069"/>
    </source>
</evidence>
<dbReference type="AlphaFoldDB" id="A0A9N8DQ39"/>
<dbReference type="InterPro" id="IPR002913">
    <property type="entry name" value="START_lipid-bd_dom"/>
</dbReference>
<accession>A0A9N8DQ39</accession>